<evidence type="ECO:0000256" key="5">
    <source>
        <dbReference type="ARBA" id="ARBA00022516"/>
    </source>
</evidence>
<dbReference type="Gene3D" id="3.40.47.10">
    <property type="match status" value="1"/>
</dbReference>
<dbReference type="EMBL" id="UOEI01000299">
    <property type="protein sequence ID" value="VAW01342.1"/>
    <property type="molecule type" value="Genomic_DNA"/>
</dbReference>
<dbReference type="GO" id="GO:0006633">
    <property type="term" value="P:fatty acid biosynthetic process"/>
    <property type="evidence" value="ECO:0007669"/>
    <property type="project" value="UniProtKB-KW"/>
</dbReference>
<keyword evidence="10 13" id="KW-0012">Acyltransferase</keyword>
<proteinExistence type="inferred from homology"/>
<evidence type="ECO:0000256" key="1">
    <source>
        <dbReference type="ARBA" id="ARBA00005194"/>
    </source>
</evidence>
<gene>
    <name evidence="13" type="ORF">MNBD_ACTINO01-760</name>
</gene>
<dbReference type="EC" id="2.3.1.180" evidence="3"/>
<dbReference type="InterPro" id="IPR016039">
    <property type="entry name" value="Thiolase-like"/>
</dbReference>
<organism evidence="13">
    <name type="scientific">hydrothermal vent metagenome</name>
    <dbReference type="NCBI Taxonomy" id="652676"/>
    <lineage>
        <taxon>unclassified sequences</taxon>
        <taxon>metagenomes</taxon>
        <taxon>ecological metagenomes</taxon>
    </lineage>
</organism>
<reference evidence="13" key="1">
    <citation type="submission" date="2018-06" db="EMBL/GenBank/DDBJ databases">
        <authorList>
            <person name="Zhirakovskaya E."/>
        </authorList>
    </citation>
    <scope>NUCLEOTIDE SEQUENCE</scope>
</reference>
<dbReference type="GO" id="GO:0004315">
    <property type="term" value="F:3-oxoacyl-[acyl-carrier-protein] synthase activity"/>
    <property type="evidence" value="ECO:0007669"/>
    <property type="project" value="InterPro"/>
</dbReference>
<dbReference type="GO" id="GO:0044550">
    <property type="term" value="P:secondary metabolite biosynthetic process"/>
    <property type="evidence" value="ECO:0007669"/>
    <property type="project" value="TreeGrafter"/>
</dbReference>
<evidence type="ECO:0000256" key="2">
    <source>
        <dbReference type="ARBA" id="ARBA00008642"/>
    </source>
</evidence>
<name>A0A3B0SFP4_9ZZZZ</name>
<dbReference type="InterPro" id="IPR004655">
    <property type="entry name" value="FabH"/>
</dbReference>
<dbReference type="NCBIfam" id="NF006829">
    <property type="entry name" value="PRK09352.1"/>
    <property type="match status" value="1"/>
</dbReference>
<evidence type="ECO:0000256" key="4">
    <source>
        <dbReference type="ARBA" id="ARBA00022490"/>
    </source>
</evidence>
<dbReference type="FunFam" id="3.40.47.10:FF:000004">
    <property type="entry name" value="3-oxoacyl-[acyl-carrier-protein] synthase 3"/>
    <property type="match status" value="1"/>
</dbReference>
<evidence type="ECO:0000256" key="7">
    <source>
        <dbReference type="ARBA" id="ARBA00022832"/>
    </source>
</evidence>
<dbReference type="InterPro" id="IPR013747">
    <property type="entry name" value="ACP_syn_III_C"/>
</dbReference>
<dbReference type="Pfam" id="PF08541">
    <property type="entry name" value="ACP_syn_III_C"/>
    <property type="match status" value="1"/>
</dbReference>
<keyword evidence="6 13" id="KW-0808">Transferase</keyword>
<keyword evidence="9" id="KW-0275">Fatty acid biosynthesis</keyword>
<protein>
    <recommendedName>
        <fullName evidence="3">beta-ketoacyl-[acyl-carrier-protein] synthase III</fullName>
        <ecNumber evidence="3">2.3.1.180</ecNumber>
    </recommendedName>
</protein>
<keyword evidence="5" id="KW-0444">Lipid biosynthesis</keyword>
<evidence type="ECO:0000256" key="8">
    <source>
        <dbReference type="ARBA" id="ARBA00023098"/>
    </source>
</evidence>
<evidence type="ECO:0000313" key="13">
    <source>
        <dbReference type="EMBL" id="VAW01342.1"/>
    </source>
</evidence>
<dbReference type="NCBIfam" id="TIGR00747">
    <property type="entry name" value="fabH"/>
    <property type="match status" value="1"/>
</dbReference>
<dbReference type="HAMAP" id="MF_01815">
    <property type="entry name" value="FabH"/>
    <property type="match status" value="1"/>
</dbReference>
<dbReference type="Pfam" id="PF08545">
    <property type="entry name" value="ACP_syn_III"/>
    <property type="match status" value="1"/>
</dbReference>
<comment type="similarity">
    <text evidence="2">Belongs to the thiolase-like superfamily. FabH family.</text>
</comment>
<dbReference type="InterPro" id="IPR013751">
    <property type="entry name" value="ACP_syn_III_N"/>
</dbReference>
<dbReference type="PANTHER" id="PTHR34069:SF2">
    <property type="entry name" value="BETA-KETOACYL-[ACYL-CARRIER-PROTEIN] SYNTHASE III"/>
    <property type="match status" value="1"/>
</dbReference>
<dbReference type="GO" id="GO:0033818">
    <property type="term" value="F:beta-ketoacyl-acyl-carrier-protein synthase III activity"/>
    <property type="evidence" value="ECO:0007669"/>
    <property type="project" value="UniProtKB-EC"/>
</dbReference>
<accession>A0A3B0SFP4</accession>
<evidence type="ECO:0000256" key="10">
    <source>
        <dbReference type="ARBA" id="ARBA00023315"/>
    </source>
</evidence>
<evidence type="ECO:0000256" key="6">
    <source>
        <dbReference type="ARBA" id="ARBA00022679"/>
    </source>
</evidence>
<evidence type="ECO:0000256" key="9">
    <source>
        <dbReference type="ARBA" id="ARBA00023160"/>
    </source>
</evidence>
<dbReference type="PANTHER" id="PTHR34069">
    <property type="entry name" value="3-OXOACYL-[ACYL-CARRIER-PROTEIN] SYNTHASE 3"/>
    <property type="match status" value="1"/>
</dbReference>
<keyword evidence="4" id="KW-0963">Cytoplasm</keyword>
<keyword evidence="7" id="KW-0276">Fatty acid metabolism</keyword>
<dbReference type="CDD" id="cd00830">
    <property type="entry name" value="KAS_III"/>
    <property type="match status" value="1"/>
</dbReference>
<sequence>MNATIIGWGNCVPQSVLSNDDLSSVIDTSDEWITSRSGIKERRVSHVNNSDMAALAGKRALGAAGLDASDLDYIIVATCTADRQIPSTACYVQAKIGALNAAATDLNAGCTGFLYGLSMGHGLLATGQARRVLVIGSERISSFLNLEERSTAVLFGDGAGAVILEGTESSDGMAATLLGSDGNGAEALTAHGVGTEFIGSGVDTAIVMDGAEIFRNAVVRMEESVVRVAELAGWNLDEIDLIIPHQANIRIIDAVRRRVGVSEDKVFVNIHRYGNTSAATIPIALAEAVDEGRIQPGHKMVFVAFGAGMTWGAVALKWGERVDPIETIDEELPVPKMTALEMVVSNQKALHA</sequence>
<dbReference type="AlphaFoldDB" id="A0A3B0SFP4"/>
<evidence type="ECO:0000259" key="11">
    <source>
        <dbReference type="Pfam" id="PF08541"/>
    </source>
</evidence>
<dbReference type="SUPFAM" id="SSF53901">
    <property type="entry name" value="Thiolase-like"/>
    <property type="match status" value="1"/>
</dbReference>
<feature type="domain" description="Beta-ketoacyl-[acyl-carrier-protein] synthase III N-terminal" evidence="12">
    <location>
        <begin position="105"/>
        <end position="182"/>
    </location>
</feature>
<evidence type="ECO:0000256" key="3">
    <source>
        <dbReference type="ARBA" id="ARBA00012333"/>
    </source>
</evidence>
<comment type="pathway">
    <text evidence="1">Lipid metabolism; fatty acid biosynthesis.</text>
</comment>
<keyword evidence="8" id="KW-0443">Lipid metabolism</keyword>
<feature type="domain" description="Beta-ketoacyl-[acyl-carrier-protein] synthase III C-terminal" evidence="11">
    <location>
        <begin position="232"/>
        <end position="318"/>
    </location>
</feature>
<evidence type="ECO:0000259" key="12">
    <source>
        <dbReference type="Pfam" id="PF08545"/>
    </source>
</evidence>